<comment type="subunit">
    <text evidence="4">The methyltransferase is composed of M and S polypeptides.</text>
</comment>
<evidence type="ECO:0000313" key="8">
    <source>
        <dbReference type="Proteomes" id="UP000220480"/>
    </source>
</evidence>
<evidence type="ECO:0000256" key="5">
    <source>
        <dbReference type="SAM" id="MobiDB-lite"/>
    </source>
</evidence>
<dbReference type="PANTHER" id="PTHR43140">
    <property type="entry name" value="TYPE-1 RESTRICTION ENZYME ECOKI SPECIFICITY PROTEIN"/>
    <property type="match status" value="1"/>
</dbReference>
<sequence length="222" mass="25450">MSAGGGTIKFFWKTLCEIADISTGNSNTNEAVEDGKYPFFVRSQEPLRKNNYEYDETAIITAGDGAGVGKVYHYIEGKYALHQRAYRIHINTADVLPRYYFHYMKAKFLPYIQKTMFQGSVPSIRKPMLNAFPVPVPSLEIQERIVNVLDDFEKICTDLKIGLPAEIEARQKQYEYYRDKLLTFAETGNTILSRAEQSRAEQSRAEQSRAEQSRAEQSRAEH</sequence>
<dbReference type="Pfam" id="PF01420">
    <property type="entry name" value="Methylase_S"/>
    <property type="match status" value="1"/>
</dbReference>
<dbReference type="GO" id="GO:0003677">
    <property type="term" value="F:DNA binding"/>
    <property type="evidence" value="ECO:0007669"/>
    <property type="project" value="UniProtKB-KW"/>
</dbReference>
<dbReference type="AlphaFoldDB" id="A0A2A7AVH9"/>
<dbReference type="InterPro" id="IPR051212">
    <property type="entry name" value="Type-I_RE_S_subunit"/>
</dbReference>
<dbReference type="Gene3D" id="3.90.220.20">
    <property type="entry name" value="DNA methylase specificity domains"/>
    <property type="match status" value="1"/>
</dbReference>
<organism evidence="7 8">
    <name type="scientific">Faecalibacterium prausnitzii</name>
    <dbReference type="NCBI Taxonomy" id="853"/>
    <lineage>
        <taxon>Bacteria</taxon>
        <taxon>Bacillati</taxon>
        <taxon>Bacillota</taxon>
        <taxon>Clostridia</taxon>
        <taxon>Eubacteriales</taxon>
        <taxon>Oscillospiraceae</taxon>
        <taxon>Faecalibacterium</taxon>
    </lineage>
</organism>
<gene>
    <name evidence="7" type="ORF">CGS59_13545</name>
</gene>
<dbReference type="SUPFAM" id="SSF116734">
    <property type="entry name" value="DNA methylase specificity domain"/>
    <property type="match status" value="1"/>
</dbReference>
<evidence type="ECO:0000256" key="3">
    <source>
        <dbReference type="ARBA" id="ARBA00023125"/>
    </source>
</evidence>
<evidence type="ECO:0000256" key="2">
    <source>
        <dbReference type="ARBA" id="ARBA00022747"/>
    </source>
</evidence>
<name>A0A2A7AVH9_9FIRM</name>
<evidence type="ECO:0000256" key="4">
    <source>
        <dbReference type="ARBA" id="ARBA00038652"/>
    </source>
</evidence>
<evidence type="ECO:0000313" key="7">
    <source>
        <dbReference type="EMBL" id="PDX83133.1"/>
    </source>
</evidence>
<feature type="compositionally biased region" description="Basic and acidic residues" evidence="5">
    <location>
        <begin position="196"/>
        <end position="222"/>
    </location>
</feature>
<feature type="region of interest" description="Disordered" evidence="5">
    <location>
        <begin position="193"/>
        <end position="222"/>
    </location>
</feature>
<protein>
    <recommendedName>
        <fullName evidence="6">Type I restriction modification DNA specificity domain-containing protein</fullName>
    </recommendedName>
</protein>
<dbReference type="EMBL" id="NMTZ01000027">
    <property type="protein sequence ID" value="PDX83133.1"/>
    <property type="molecule type" value="Genomic_DNA"/>
</dbReference>
<proteinExistence type="inferred from homology"/>
<evidence type="ECO:0000256" key="1">
    <source>
        <dbReference type="ARBA" id="ARBA00010923"/>
    </source>
</evidence>
<dbReference type="CDD" id="cd17269">
    <property type="entry name" value="RMtype1_S_PluTORF4319P-TRD2-CR2_like"/>
    <property type="match status" value="1"/>
</dbReference>
<dbReference type="InterPro" id="IPR044946">
    <property type="entry name" value="Restrct_endonuc_typeI_TRD_sf"/>
</dbReference>
<dbReference type="InterPro" id="IPR000055">
    <property type="entry name" value="Restrct_endonuc_typeI_TRD"/>
</dbReference>
<dbReference type="Proteomes" id="UP000220480">
    <property type="component" value="Unassembled WGS sequence"/>
</dbReference>
<keyword evidence="3" id="KW-0238">DNA-binding</keyword>
<reference evidence="7 8" key="1">
    <citation type="journal article" date="2017" name="Front. Microbiol.">
        <title>New Insights into the Diversity of the Genus Faecalibacterium.</title>
        <authorList>
            <person name="Benevides L."/>
            <person name="Burman S."/>
            <person name="Martin R."/>
            <person name="Robert V."/>
            <person name="Thomas M."/>
            <person name="Miquel S."/>
            <person name="Chain F."/>
            <person name="Sokol H."/>
            <person name="Bermudez-Humaran L.G."/>
            <person name="Morrison M."/>
            <person name="Langella P."/>
            <person name="Azevedo V.A."/>
            <person name="Chatel J.M."/>
            <person name="Soares S."/>
        </authorList>
    </citation>
    <scope>NUCLEOTIDE SEQUENCE [LARGE SCALE GENOMIC DNA]</scope>
    <source>
        <strain evidence="7 8">CNCM I 4644</strain>
    </source>
</reference>
<comment type="caution">
    <text evidence="7">The sequence shown here is derived from an EMBL/GenBank/DDBJ whole genome shotgun (WGS) entry which is preliminary data.</text>
</comment>
<comment type="similarity">
    <text evidence="1">Belongs to the type-I restriction system S methylase family.</text>
</comment>
<keyword evidence="2" id="KW-0680">Restriction system</keyword>
<accession>A0A2A7AVH9</accession>
<dbReference type="GO" id="GO:0009307">
    <property type="term" value="P:DNA restriction-modification system"/>
    <property type="evidence" value="ECO:0007669"/>
    <property type="project" value="UniProtKB-KW"/>
</dbReference>
<dbReference type="PANTHER" id="PTHR43140:SF1">
    <property type="entry name" value="TYPE I RESTRICTION ENZYME ECOKI SPECIFICITY SUBUNIT"/>
    <property type="match status" value="1"/>
</dbReference>
<evidence type="ECO:0000259" key="6">
    <source>
        <dbReference type="Pfam" id="PF01420"/>
    </source>
</evidence>
<feature type="domain" description="Type I restriction modification DNA specificity" evidence="6">
    <location>
        <begin position="14"/>
        <end position="169"/>
    </location>
</feature>